<name>A0A8X7CNQ7_9ARAC</name>
<protein>
    <submittedName>
        <fullName evidence="1">Uncharacterized protein</fullName>
    </submittedName>
</protein>
<dbReference type="Proteomes" id="UP000886998">
    <property type="component" value="Unassembled WGS sequence"/>
</dbReference>
<dbReference type="EMBL" id="BMAV01020953">
    <property type="protein sequence ID" value="GFY74781.1"/>
    <property type="molecule type" value="Genomic_DNA"/>
</dbReference>
<evidence type="ECO:0000313" key="2">
    <source>
        <dbReference type="Proteomes" id="UP000886998"/>
    </source>
</evidence>
<sequence length="88" mass="10348">MDCVLRENYNRRRKITEVIVTEMNNIRKTRVTFRSDLQERYGGRVASISVLFGYPSLVDSTFDLFGEKDSRFFVAFSFYQMDTDVLNA</sequence>
<reference evidence="1" key="1">
    <citation type="submission" date="2020-08" db="EMBL/GenBank/DDBJ databases">
        <title>Multicomponent nature underlies the extraordinary mechanical properties of spider dragline silk.</title>
        <authorList>
            <person name="Kono N."/>
            <person name="Nakamura H."/>
            <person name="Mori M."/>
            <person name="Yoshida Y."/>
            <person name="Ohtoshi R."/>
            <person name="Malay A.D."/>
            <person name="Moran D.A.P."/>
            <person name="Tomita M."/>
            <person name="Numata K."/>
            <person name="Arakawa K."/>
        </authorList>
    </citation>
    <scope>NUCLEOTIDE SEQUENCE</scope>
</reference>
<gene>
    <name evidence="1" type="ORF">TNIN_377111</name>
</gene>
<comment type="caution">
    <text evidence="1">The sequence shown here is derived from an EMBL/GenBank/DDBJ whole genome shotgun (WGS) entry which is preliminary data.</text>
</comment>
<evidence type="ECO:0000313" key="1">
    <source>
        <dbReference type="EMBL" id="GFY74781.1"/>
    </source>
</evidence>
<proteinExistence type="predicted"/>
<accession>A0A8X7CNQ7</accession>
<dbReference type="AlphaFoldDB" id="A0A8X7CNQ7"/>
<organism evidence="1 2">
    <name type="scientific">Trichonephila inaurata madagascariensis</name>
    <dbReference type="NCBI Taxonomy" id="2747483"/>
    <lineage>
        <taxon>Eukaryota</taxon>
        <taxon>Metazoa</taxon>
        <taxon>Ecdysozoa</taxon>
        <taxon>Arthropoda</taxon>
        <taxon>Chelicerata</taxon>
        <taxon>Arachnida</taxon>
        <taxon>Araneae</taxon>
        <taxon>Araneomorphae</taxon>
        <taxon>Entelegynae</taxon>
        <taxon>Araneoidea</taxon>
        <taxon>Nephilidae</taxon>
        <taxon>Trichonephila</taxon>
        <taxon>Trichonephila inaurata</taxon>
    </lineage>
</organism>
<keyword evidence="2" id="KW-1185">Reference proteome</keyword>